<evidence type="ECO:0000313" key="2">
    <source>
        <dbReference type="Proteomes" id="UP001149009"/>
    </source>
</evidence>
<reference evidence="1" key="1">
    <citation type="submission" date="2022-08" db="EMBL/GenBank/DDBJ databases">
        <title>Chelativorans sichuanense sp. nov., a paraffin oil-degrading bacterium isolated from a mixture of oil-based drill cuttings and paddy soil.</title>
        <authorList>
            <person name="Yu J."/>
            <person name="Liu H."/>
            <person name="Chen Q."/>
        </authorList>
    </citation>
    <scope>NUCLEOTIDE SEQUENCE</scope>
    <source>
        <strain evidence="1">SCAU 2101</strain>
    </source>
</reference>
<protein>
    <submittedName>
        <fullName evidence="1">Uncharacterized protein</fullName>
    </submittedName>
</protein>
<name>A0A9X3B6K3_9HYPH</name>
<dbReference type="AlphaFoldDB" id="A0A9X3B6K3"/>
<gene>
    <name evidence="1" type="ORF">NYR54_10090</name>
</gene>
<accession>A0A9X3B6K3</accession>
<dbReference type="RefSeq" id="WP_261515516.1">
    <property type="nucleotide sequence ID" value="NZ_JAODNV010000010.1"/>
</dbReference>
<comment type="caution">
    <text evidence="1">The sequence shown here is derived from an EMBL/GenBank/DDBJ whole genome shotgun (WGS) entry which is preliminary data.</text>
</comment>
<dbReference type="EMBL" id="JAODNV010000010">
    <property type="protein sequence ID" value="MCT8990638.1"/>
    <property type="molecule type" value="Genomic_DNA"/>
</dbReference>
<sequence length="54" mass="6521">MARVRRSFFRNALDAIITARQRQADRYVREALLTFDDETLRTYGYNPDELRGRR</sequence>
<evidence type="ECO:0000313" key="1">
    <source>
        <dbReference type="EMBL" id="MCT8990638.1"/>
    </source>
</evidence>
<dbReference type="Proteomes" id="UP001149009">
    <property type="component" value="Unassembled WGS sequence"/>
</dbReference>
<proteinExistence type="predicted"/>
<organism evidence="1 2">
    <name type="scientific">Chelativorans petroleitrophicus</name>
    <dbReference type="NCBI Taxonomy" id="2975484"/>
    <lineage>
        <taxon>Bacteria</taxon>
        <taxon>Pseudomonadati</taxon>
        <taxon>Pseudomonadota</taxon>
        <taxon>Alphaproteobacteria</taxon>
        <taxon>Hyphomicrobiales</taxon>
        <taxon>Phyllobacteriaceae</taxon>
        <taxon>Chelativorans</taxon>
    </lineage>
</organism>
<keyword evidence="2" id="KW-1185">Reference proteome</keyword>